<dbReference type="KEGG" id="camu:CA2015_3545"/>
<evidence type="ECO:0000256" key="1">
    <source>
        <dbReference type="SAM" id="MobiDB-lite"/>
    </source>
</evidence>
<feature type="transmembrane region" description="Helical" evidence="2">
    <location>
        <begin position="27"/>
        <end position="46"/>
    </location>
</feature>
<dbReference type="Proteomes" id="UP000036520">
    <property type="component" value="Chromosome"/>
</dbReference>
<reference evidence="3 4" key="1">
    <citation type="submission" date="2015-07" db="EMBL/GenBank/DDBJ databases">
        <authorList>
            <person name="Kim K.M."/>
        </authorList>
    </citation>
    <scope>NUCLEOTIDE SEQUENCE [LARGE SCALE GENOMIC DNA]</scope>
    <source>
        <strain evidence="3 4">KCTC 12363</strain>
    </source>
</reference>
<dbReference type="EMBL" id="CP012040">
    <property type="protein sequence ID" value="AKP52925.1"/>
    <property type="molecule type" value="Genomic_DNA"/>
</dbReference>
<keyword evidence="2" id="KW-1133">Transmembrane helix</keyword>
<evidence type="ECO:0000256" key="2">
    <source>
        <dbReference type="SAM" id="Phobius"/>
    </source>
</evidence>
<feature type="region of interest" description="Disordered" evidence="1">
    <location>
        <begin position="1"/>
        <end position="27"/>
    </location>
</feature>
<name>A0A0H4PIP1_9BACT</name>
<evidence type="ECO:0000313" key="3">
    <source>
        <dbReference type="EMBL" id="AKP52925.1"/>
    </source>
</evidence>
<gene>
    <name evidence="3" type="ORF">CA2015_3545</name>
</gene>
<sequence length="108" mass="11625">MIKRNEPKKNLAKTKLPPARPSPPRSFGPASSLIFTILLKIFYIVIANPFMGRCCVGKGCGNLITLEIPSTFYAQGLAKSRNDENLLPPCSFSALRNLSGDGKGTGTV</sequence>
<dbReference type="AlphaFoldDB" id="A0A0H4PIP1"/>
<proteinExistence type="predicted"/>
<organism evidence="3 4">
    <name type="scientific">Cyclobacterium amurskyense</name>
    <dbReference type="NCBI Taxonomy" id="320787"/>
    <lineage>
        <taxon>Bacteria</taxon>
        <taxon>Pseudomonadati</taxon>
        <taxon>Bacteroidota</taxon>
        <taxon>Cytophagia</taxon>
        <taxon>Cytophagales</taxon>
        <taxon>Cyclobacteriaceae</taxon>
        <taxon>Cyclobacterium</taxon>
    </lineage>
</organism>
<keyword evidence="4" id="KW-1185">Reference proteome</keyword>
<keyword evidence="2" id="KW-0812">Transmembrane</keyword>
<keyword evidence="2" id="KW-0472">Membrane</keyword>
<accession>A0A0H4PIP1</accession>
<evidence type="ECO:0000313" key="4">
    <source>
        <dbReference type="Proteomes" id="UP000036520"/>
    </source>
</evidence>
<protein>
    <submittedName>
        <fullName evidence="3">Uncharacterized protein</fullName>
    </submittedName>
</protein>